<sequence length="193" mass="19786">MSLLNAADLHAISTSSPSSRTSPHRMLEAMRDNVIRGPVLTLVAAAVLGGGLWWIDTAAQPSPTTIDTAAALAPRPAPAAIQAPPEFPARGDFAGAIPTRSGTLTVDVSVDGTRAAAYVCDGASLEVWLRGTARDGVLALTDAARSSRLDGTLRGADVAATLTMGTRRWQVTLAPSPGRPAVDAAAAAGDWRP</sequence>
<accession>A0A1E8PVW8</accession>
<reference evidence="2 3" key="1">
    <citation type="submission" date="2016-09" db="EMBL/GenBank/DDBJ databases">
        <title>genome sequence of Mycobacterium sp. 739 SCH.</title>
        <authorList>
            <person name="Greninger A.L."/>
            <person name="Qin X."/>
            <person name="Jerome K."/>
            <person name="Vora S."/>
            <person name="Quinn K."/>
        </authorList>
    </citation>
    <scope>NUCLEOTIDE SEQUENCE [LARGE SCALE GENOMIC DNA]</scope>
    <source>
        <strain evidence="2 3">SCH</strain>
    </source>
</reference>
<keyword evidence="3" id="KW-1185">Reference proteome</keyword>
<name>A0A1E8PVW8_9MYCO</name>
<evidence type="ECO:0000313" key="2">
    <source>
        <dbReference type="EMBL" id="OFJ50443.1"/>
    </source>
</evidence>
<organism evidence="2 3">
    <name type="scientific">Mycolicibacterium grossiae</name>
    <dbReference type="NCBI Taxonomy" id="1552759"/>
    <lineage>
        <taxon>Bacteria</taxon>
        <taxon>Bacillati</taxon>
        <taxon>Actinomycetota</taxon>
        <taxon>Actinomycetes</taxon>
        <taxon>Mycobacteriales</taxon>
        <taxon>Mycobacteriaceae</taxon>
        <taxon>Mycolicibacterium</taxon>
    </lineage>
</organism>
<comment type="caution">
    <text evidence="2">The sequence shown here is derived from an EMBL/GenBank/DDBJ whole genome shotgun (WGS) entry which is preliminary data.</text>
</comment>
<protein>
    <submittedName>
        <fullName evidence="2">Uncharacterized protein</fullName>
    </submittedName>
</protein>
<evidence type="ECO:0000313" key="3">
    <source>
        <dbReference type="Proteomes" id="UP000178953"/>
    </source>
</evidence>
<feature type="transmembrane region" description="Helical" evidence="1">
    <location>
        <begin position="34"/>
        <end position="55"/>
    </location>
</feature>
<gene>
    <name evidence="2" type="ORF">BEL07_28190</name>
</gene>
<dbReference type="Proteomes" id="UP000178953">
    <property type="component" value="Unassembled WGS sequence"/>
</dbReference>
<keyword evidence="1" id="KW-1133">Transmembrane helix</keyword>
<keyword evidence="1" id="KW-0472">Membrane</keyword>
<dbReference type="EMBL" id="MCHX01000128">
    <property type="protein sequence ID" value="OFJ50443.1"/>
    <property type="molecule type" value="Genomic_DNA"/>
</dbReference>
<dbReference type="AlphaFoldDB" id="A0A1E8PVW8"/>
<evidence type="ECO:0000256" key="1">
    <source>
        <dbReference type="SAM" id="Phobius"/>
    </source>
</evidence>
<proteinExistence type="predicted"/>
<keyword evidence="1" id="KW-0812">Transmembrane</keyword>